<dbReference type="Proteomes" id="UP000694546">
    <property type="component" value="Chromosome 16"/>
</dbReference>
<keyword evidence="6" id="KW-0915">Sodium</keyword>
<comment type="similarity">
    <text evidence="2">Belongs to the SLC13A/DASS transporter (TC 2.A.47) family. NADC subfamily.</text>
</comment>
<feature type="transmembrane region" description="Helical" evidence="8">
    <location>
        <begin position="34"/>
        <end position="57"/>
    </location>
</feature>
<proteinExistence type="inferred from homology"/>
<evidence type="ECO:0000313" key="9">
    <source>
        <dbReference type="Ensembl" id="ENSGMOP00000043397.1"/>
    </source>
</evidence>
<dbReference type="GO" id="GO:0015370">
    <property type="term" value="F:solute:sodium symporter activity"/>
    <property type="evidence" value="ECO:0007669"/>
    <property type="project" value="UniProtKB-ARBA"/>
</dbReference>
<evidence type="ECO:0000256" key="6">
    <source>
        <dbReference type="ARBA" id="ARBA00023201"/>
    </source>
</evidence>
<evidence type="ECO:0000256" key="4">
    <source>
        <dbReference type="ARBA" id="ARBA00022989"/>
    </source>
</evidence>
<keyword evidence="4 8" id="KW-1133">Transmembrane helix</keyword>
<reference evidence="9" key="1">
    <citation type="submission" date="2025-08" db="UniProtKB">
        <authorList>
            <consortium name="Ensembl"/>
        </authorList>
    </citation>
    <scope>IDENTIFICATION</scope>
</reference>
<keyword evidence="6" id="KW-0739">Sodium transport</keyword>
<dbReference type="PANTHER" id="PTHR10283">
    <property type="entry name" value="SOLUTE CARRIER FAMILY 13 MEMBER"/>
    <property type="match status" value="1"/>
</dbReference>
<reference evidence="9" key="2">
    <citation type="submission" date="2025-09" db="UniProtKB">
        <authorList>
            <consortium name="Ensembl"/>
        </authorList>
    </citation>
    <scope>IDENTIFICATION</scope>
</reference>
<dbReference type="Ensembl" id="ENSGMOT00000039869.1">
    <property type="protein sequence ID" value="ENSGMOP00000043397.1"/>
    <property type="gene ID" value="ENSGMOG00000002251.2"/>
</dbReference>
<name>A0A8C5BAT5_GADMO</name>
<evidence type="ECO:0000313" key="10">
    <source>
        <dbReference type="Proteomes" id="UP000694546"/>
    </source>
</evidence>
<evidence type="ECO:0000256" key="1">
    <source>
        <dbReference type="ARBA" id="ARBA00004141"/>
    </source>
</evidence>
<dbReference type="PANTHER" id="PTHR10283:SF82">
    <property type="entry name" value="SOLUTE CARRIER FAMILY 13 MEMBER 2"/>
    <property type="match status" value="1"/>
</dbReference>
<evidence type="ECO:0000256" key="8">
    <source>
        <dbReference type="SAM" id="Phobius"/>
    </source>
</evidence>
<dbReference type="GO" id="GO:0015556">
    <property type="term" value="F:C4-dicarboxylate transmembrane transporter activity"/>
    <property type="evidence" value="ECO:0007669"/>
    <property type="project" value="UniProtKB-ARBA"/>
</dbReference>
<dbReference type="AlphaFoldDB" id="A0A8C5BAT5"/>
<accession>A0A8C5BAT5</accession>
<dbReference type="GO" id="GO:0005310">
    <property type="term" value="F:dicarboxylic acid transmembrane transporter activity"/>
    <property type="evidence" value="ECO:0007669"/>
    <property type="project" value="UniProtKB-ARBA"/>
</dbReference>
<organism evidence="9 10">
    <name type="scientific">Gadus morhua</name>
    <name type="common">Atlantic cod</name>
    <dbReference type="NCBI Taxonomy" id="8049"/>
    <lineage>
        <taxon>Eukaryota</taxon>
        <taxon>Metazoa</taxon>
        <taxon>Chordata</taxon>
        <taxon>Craniata</taxon>
        <taxon>Vertebrata</taxon>
        <taxon>Euteleostomi</taxon>
        <taxon>Actinopterygii</taxon>
        <taxon>Neopterygii</taxon>
        <taxon>Teleostei</taxon>
        <taxon>Neoteleostei</taxon>
        <taxon>Acanthomorphata</taxon>
        <taxon>Zeiogadaria</taxon>
        <taxon>Gadariae</taxon>
        <taxon>Gadiformes</taxon>
        <taxon>Gadoidei</taxon>
        <taxon>Gadidae</taxon>
        <taxon>Gadus</taxon>
    </lineage>
</organism>
<feature type="region of interest" description="Disordered" evidence="7">
    <location>
        <begin position="76"/>
        <end position="110"/>
    </location>
</feature>
<evidence type="ECO:0000256" key="5">
    <source>
        <dbReference type="ARBA" id="ARBA00023136"/>
    </source>
</evidence>
<keyword evidence="6" id="KW-0813">Transport</keyword>
<evidence type="ECO:0000256" key="7">
    <source>
        <dbReference type="SAM" id="MobiDB-lite"/>
    </source>
</evidence>
<keyword evidence="6" id="KW-0406">Ion transport</keyword>
<keyword evidence="10" id="KW-1185">Reference proteome</keyword>
<dbReference type="InterPro" id="IPR001898">
    <property type="entry name" value="SLC13A/DASS"/>
</dbReference>
<keyword evidence="5 8" id="KW-0472">Membrane</keyword>
<dbReference type="Pfam" id="PF00939">
    <property type="entry name" value="Na_sulph_symp"/>
    <property type="match status" value="1"/>
</dbReference>
<dbReference type="GO" id="GO:0005886">
    <property type="term" value="C:plasma membrane"/>
    <property type="evidence" value="ECO:0007669"/>
    <property type="project" value="TreeGrafter"/>
</dbReference>
<comment type="subcellular location">
    <subcellularLocation>
        <location evidence="1">Membrane</location>
        <topology evidence="1">Multi-pass membrane protein</topology>
    </subcellularLocation>
</comment>
<evidence type="ECO:0000256" key="3">
    <source>
        <dbReference type="ARBA" id="ARBA00022692"/>
    </source>
</evidence>
<evidence type="ECO:0000256" key="2">
    <source>
        <dbReference type="ARBA" id="ARBA00006772"/>
    </source>
</evidence>
<keyword evidence="3 8" id="KW-0812">Transmembrane</keyword>
<protein>
    <submittedName>
        <fullName evidence="9">Uncharacterized protein</fullName>
    </submittedName>
</protein>
<dbReference type="GeneTree" id="ENSGT01030000234550"/>
<sequence length="125" mass="13776">MFPMMGIMESRFIGSLIAAIAGQRWNLHKRTALRVLFLVGVLLLGFMLTTAFLSMWINNTAATAMMLPIAHGADQRDRSKMSQENWAFEPDVPQENHGGNELESEENAGGIGTSRGSVCLDAFFL</sequence>